<dbReference type="GO" id="GO:0005524">
    <property type="term" value="F:ATP binding"/>
    <property type="evidence" value="ECO:0007669"/>
    <property type="project" value="UniProtKB-KW"/>
</dbReference>
<gene>
    <name evidence="13" type="ORF">BUALT_Bualt18G0073000</name>
</gene>
<evidence type="ECO:0000259" key="12">
    <source>
        <dbReference type="Pfam" id="PF23559"/>
    </source>
</evidence>
<feature type="domain" description="Disease resistance protein winged helix" evidence="12">
    <location>
        <begin position="604"/>
        <end position="674"/>
    </location>
</feature>
<dbReference type="Gene3D" id="3.80.10.10">
    <property type="entry name" value="Ribonuclease Inhibitor"/>
    <property type="match status" value="1"/>
</dbReference>
<dbReference type="InterPro" id="IPR058922">
    <property type="entry name" value="WHD_DRP"/>
</dbReference>
<name>A0AAV6W4C7_9LAMI</name>
<proteinExistence type="inferred from homology"/>
<dbReference type="GO" id="GO:0051607">
    <property type="term" value="P:defense response to virus"/>
    <property type="evidence" value="ECO:0007669"/>
    <property type="project" value="UniProtKB-ARBA"/>
</dbReference>
<evidence type="ECO:0000256" key="2">
    <source>
        <dbReference type="ARBA" id="ARBA00004496"/>
    </source>
</evidence>
<dbReference type="PANTHER" id="PTHR23155">
    <property type="entry name" value="DISEASE RESISTANCE PROTEIN RP"/>
    <property type="match status" value="1"/>
</dbReference>
<evidence type="ECO:0000256" key="6">
    <source>
        <dbReference type="ARBA" id="ARBA00022667"/>
    </source>
</evidence>
<dbReference type="InterPro" id="IPR044974">
    <property type="entry name" value="Disease_R_plants"/>
</dbReference>
<dbReference type="FunFam" id="1.10.10.10:FF:000322">
    <property type="entry name" value="Probable disease resistance protein At1g63360"/>
    <property type="match status" value="1"/>
</dbReference>
<evidence type="ECO:0000256" key="9">
    <source>
        <dbReference type="ARBA" id="ARBA00022821"/>
    </source>
</evidence>
<dbReference type="GO" id="GO:0009626">
    <property type="term" value="P:plant-type hypersensitive response"/>
    <property type="evidence" value="ECO:0007669"/>
    <property type="project" value="UniProtKB-KW"/>
</dbReference>
<dbReference type="Pfam" id="PF00931">
    <property type="entry name" value="NB-ARC"/>
    <property type="match status" value="1"/>
</dbReference>
<reference evidence="13" key="1">
    <citation type="submission" date="2019-10" db="EMBL/GenBank/DDBJ databases">
        <authorList>
            <person name="Zhang R."/>
            <person name="Pan Y."/>
            <person name="Wang J."/>
            <person name="Ma R."/>
            <person name="Yu S."/>
        </authorList>
    </citation>
    <scope>NUCLEOTIDE SEQUENCE</scope>
    <source>
        <strain evidence="13">LA-IB0</strain>
        <tissue evidence="13">Leaf</tissue>
    </source>
</reference>
<evidence type="ECO:0000313" key="14">
    <source>
        <dbReference type="Proteomes" id="UP000826271"/>
    </source>
</evidence>
<dbReference type="InterPro" id="IPR032675">
    <property type="entry name" value="LRR_dom_sf"/>
</dbReference>
<evidence type="ECO:0000256" key="10">
    <source>
        <dbReference type="ARBA" id="ARBA00022840"/>
    </source>
</evidence>
<protein>
    <submittedName>
        <fullName evidence="13">Uncharacterized protein</fullName>
    </submittedName>
</protein>
<dbReference type="InterPro" id="IPR002182">
    <property type="entry name" value="NB-ARC"/>
</dbReference>
<dbReference type="FunFam" id="3.40.50.300:FF:001091">
    <property type="entry name" value="Probable disease resistance protein At1g61300"/>
    <property type="match status" value="1"/>
</dbReference>
<keyword evidence="5" id="KW-0433">Leucine-rich repeat</keyword>
<dbReference type="GO" id="GO:0043531">
    <property type="term" value="F:ADP binding"/>
    <property type="evidence" value="ECO:0007669"/>
    <property type="project" value="InterPro"/>
</dbReference>
<dbReference type="SUPFAM" id="SSF52540">
    <property type="entry name" value="P-loop containing nucleoside triphosphate hydrolases"/>
    <property type="match status" value="1"/>
</dbReference>
<evidence type="ECO:0000313" key="13">
    <source>
        <dbReference type="EMBL" id="KAG8365136.1"/>
    </source>
</evidence>
<comment type="caution">
    <text evidence="13">The sequence shown here is derived from an EMBL/GenBank/DDBJ whole genome shotgun (WGS) entry which is preliminary data.</text>
</comment>
<sequence>MPSLLEILEVRTKWCLIHDEDKFSRFLCDLRNLLRYGLNDKLFGDMEISFWKELQELFMVPKLHQLSDEYRTIKRNELVTGFIIFLLQLLLYHKTYTSSFDDQIDSIQKELRFLAIVLEDTPLRGSELEEVDNLVVEFEAVANDGGSLVYSLFFSTDPLKESRMREAFGALSEYIDLVKGNINKLLFLLPLIINADVTPIMPTVDSLFIVDSLLYDLEDLMNREDILIVDMKGQIKTIHQGLTSSLAKVRRPLQMEEFKEPVMRIKDVAYEAQFLINSYLVGDAPFWYLTIRLPDVIHKIKLIWSGLEEIKTNYDHIEALKVANEFSEQVSLQPNRSSMVDDIIVGFEEKTIDVLEQLVGGTEHLQIISIFGMPGLGKTTLAKKLYNHPSVNYHFHKCSWCVVTQTYCRRSLLIDILNLISSESELDRGMVLKMDEERLGEHIYKTLKWRRYLIVMDDVWNSRVWDDLRRYFPDDGNGSRILFTSRIKDVAPPNTIIHRPPSLSNDQCWELLEKKVFKSEPCPPQLLGVGKEIAANCYGLPLVVVVVSGILSTVNREESTWENVGGSLASYIADQNNSTMQILDLSYKHLPHYLKPCFLYFAAFPEGRQIPVRELIRLWIAEGFIRKEEMKSLEITAEEYLMELIDKSLVIAAKRRSDGGVKACIIHDLLRDLCLRRAEKENFMKLVMDDNYSIYEKHHCICLSPKVSPLFSQSFGLHVRSLVICDPPSHLFHMKLLRVLTGHHRYVGIELLVHLRYLAITRIPASIGNLVKLEFLLIENSRSEIDKLKWTVFISSRILKMVKLRYLRITPEVEFDKDCDSSQMVINNLEFLSNVCIFNLKDEQMLKCSPHLRKLKCKCWPIWENHEDGDPRYPDLRFLTQLESLNMTAYYFEGLSMSQKMNFPSNIKKLTLPNI</sequence>
<dbReference type="Proteomes" id="UP000826271">
    <property type="component" value="Unassembled WGS sequence"/>
</dbReference>
<evidence type="ECO:0000256" key="4">
    <source>
        <dbReference type="ARBA" id="ARBA00022490"/>
    </source>
</evidence>
<keyword evidence="6" id="KW-0381">Hypersensitive response</keyword>
<comment type="function">
    <text evidence="1">Confers resistance to late blight (Phytophthora infestans) races carrying the avirulence gene Avr1. Resistance proteins guard the plant against pathogens that contain an appropriate avirulence protein via an indirect interaction with this avirulence protein. That triggers a defense system including the hypersensitive response, which restricts the pathogen growth.</text>
</comment>
<evidence type="ECO:0000256" key="1">
    <source>
        <dbReference type="ARBA" id="ARBA00002074"/>
    </source>
</evidence>
<keyword evidence="8" id="KW-0547">Nucleotide-binding</keyword>
<keyword evidence="7" id="KW-0677">Repeat</keyword>
<comment type="similarity">
    <text evidence="3">Belongs to the disease resistance NB-LRR family.</text>
</comment>
<evidence type="ECO:0000256" key="7">
    <source>
        <dbReference type="ARBA" id="ARBA00022737"/>
    </source>
</evidence>
<accession>A0AAV6W4C7</accession>
<dbReference type="Gene3D" id="1.10.10.10">
    <property type="entry name" value="Winged helix-like DNA-binding domain superfamily/Winged helix DNA-binding domain"/>
    <property type="match status" value="1"/>
</dbReference>
<evidence type="ECO:0000256" key="8">
    <source>
        <dbReference type="ARBA" id="ARBA00022741"/>
    </source>
</evidence>
<dbReference type="PANTHER" id="PTHR23155:SF1152">
    <property type="entry name" value="AAA+ ATPASE DOMAIN-CONTAINING PROTEIN"/>
    <property type="match status" value="1"/>
</dbReference>
<dbReference type="Pfam" id="PF23559">
    <property type="entry name" value="WHD_DRP"/>
    <property type="match status" value="1"/>
</dbReference>
<dbReference type="InterPro" id="IPR027417">
    <property type="entry name" value="P-loop_NTPase"/>
</dbReference>
<organism evidence="13 14">
    <name type="scientific">Buddleja alternifolia</name>
    <dbReference type="NCBI Taxonomy" id="168488"/>
    <lineage>
        <taxon>Eukaryota</taxon>
        <taxon>Viridiplantae</taxon>
        <taxon>Streptophyta</taxon>
        <taxon>Embryophyta</taxon>
        <taxon>Tracheophyta</taxon>
        <taxon>Spermatophyta</taxon>
        <taxon>Magnoliopsida</taxon>
        <taxon>eudicotyledons</taxon>
        <taxon>Gunneridae</taxon>
        <taxon>Pentapetalae</taxon>
        <taxon>asterids</taxon>
        <taxon>lamiids</taxon>
        <taxon>Lamiales</taxon>
        <taxon>Scrophulariaceae</taxon>
        <taxon>Buddlejeae</taxon>
        <taxon>Buddleja</taxon>
    </lineage>
</organism>
<feature type="domain" description="NB-ARC" evidence="11">
    <location>
        <begin position="353"/>
        <end position="520"/>
    </location>
</feature>
<keyword evidence="4" id="KW-0963">Cytoplasm</keyword>
<evidence type="ECO:0000256" key="5">
    <source>
        <dbReference type="ARBA" id="ARBA00022614"/>
    </source>
</evidence>
<dbReference type="SUPFAM" id="SSF52047">
    <property type="entry name" value="RNI-like"/>
    <property type="match status" value="1"/>
</dbReference>
<keyword evidence="9" id="KW-0611">Plant defense</keyword>
<dbReference type="GO" id="GO:0005737">
    <property type="term" value="C:cytoplasm"/>
    <property type="evidence" value="ECO:0007669"/>
    <property type="project" value="UniProtKB-SubCell"/>
</dbReference>
<comment type="subcellular location">
    <subcellularLocation>
        <location evidence="2">Cytoplasm</location>
    </subcellularLocation>
</comment>
<dbReference type="Gene3D" id="3.40.50.300">
    <property type="entry name" value="P-loop containing nucleotide triphosphate hydrolases"/>
    <property type="match status" value="1"/>
</dbReference>
<evidence type="ECO:0000259" key="11">
    <source>
        <dbReference type="Pfam" id="PF00931"/>
    </source>
</evidence>
<dbReference type="InterPro" id="IPR042197">
    <property type="entry name" value="Apaf_helical"/>
</dbReference>
<keyword evidence="14" id="KW-1185">Reference proteome</keyword>
<dbReference type="EMBL" id="WHWC01000018">
    <property type="protein sequence ID" value="KAG8365136.1"/>
    <property type="molecule type" value="Genomic_DNA"/>
</dbReference>
<evidence type="ECO:0000256" key="3">
    <source>
        <dbReference type="ARBA" id="ARBA00008894"/>
    </source>
</evidence>
<dbReference type="AlphaFoldDB" id="A0AAV6W4C7"/>
<keyword evidence="10" id="KW-0067">ATP-binding</keyword>
<dbReference type="PRINTS" id="PR00364">
    <property type="entry name" value="DISEASERSIST"/>
</dbReference>
<dbReference type="Gene3D" id="1.10.8.430">
    <property type="entry name" value="Helical domain of apoptotic protease-activating factors"/>
    <property type="match status" value="1"/>
</dbReference>
<dbReference type="InterPro" id="IPR036388">
    <property type="entry name" value="WH-like_DNA-bd_sf"/>
</dbReference>